<accession>A0A0A9A4T5</accession>
<protein>
    <submittedName>
        <fullName evidence="1">Uncharacterized protein</fullName>
    </submittedName>
</protein>
<dbReference type="AlphaFoldDB" id="A0A0A9A4T5"/>
<reference evidence="1" key="1">
    <citation type="submission" date="2014-09" db="EMBL/GenBank/DDBJ databases">
        <authorList>
            <person name="Magalhaes I.L.F."/>
            <person name="Oliveira U."/>
            <person name="Santos F.R."/>
            <person name="Vidigal T.H.D.A."/>
            <person name="Brescovit A.D."/>
            <person name="Santos A.J."/>
        </authorList>
    </citation>
    <scope>NUCLEOTIDE SEQUENCE</scope>
    <source>
        <tissue evidence="1">Shoot tissue taken approximately 20 cm above the soil surface</tissue>
    </source>
</reference>
<proteinExistence type="predicted"/>
<name>A0A0A9A4T5_ARUDO</name>
<dbReference type="EMBL" id="GBRH01255848">
    <property type="protein sequence ID" value="JAD42047.1"/>
    <property type="molecule type" value="Transcribed_RNA"/>
</dbReference>
<organism evidence="1">
    <name type="scientific">Arundo donax</name>
    <name type="common">Giant reed</name>
    <name type="synonym">Donax arundinaceus</name>
    <dbReference type="NCBI Taxonomy" id="35708"/>
    <lineage>
        <taxon>Eukaryota</taxon>
        <taxon>Viridiplantae</taxon>
        <taxon>Streptophyta</taxon>
        <taxon>Embryophyta</taxon>
        <taxon>Tracheophyta</taxon>
        <taxon>Spermatophyta</taxon>
        <taxon>Magnoliopsida</taxon>
        <taxon>Liliopsida</taxon>
        <taxon>Poales</taxon>
        <taxon>Poaceae</taxon>
        <taxon>PACMAD clade</taxon>
        <taxon>Arundinoideae</taxon>
        <taxon>Arundineae</taxon>
        <taxon>Arundo</taxon>
    </lineage>
</organism>
<evidence type="ECO:0000313" key="1">
    <source>
        <dbReference type="EMBL" id="JAD42047.1"/>
    </source>
</evidence>
<sequence>MGTLGFEPLWVESCTHDSTITPMVLLHQESYYCTEENQMSCRERNWGNGKGKDVVDWDERTFAGERLTMCPFLIQEDTKA</sequence>
<reference evidence="1" key="2">
    <citation type="journal article" date="2015" name="Data Brief">
        <title>Shoot transcriptome of the giant reed, Arundo donax.</title>
        <authorList>
            <person name="Barrero R.A."/>
            <person name="Guerrero F.D."/>
            <person name="Moolhuijzen P."/>
            <person name="Goolsby J.A."/>
            <person name="Tidwell J."/>
            <person name="Bellgard S.E."/>
            <person name="Bellgard M.I."/>
        </authorList>
    </citation>
    <scope>NUCLEOTIDE SEQUENCE</scope>
    <source>
        <tissue evidence="1">Shoot tissue taken approximately 20 cm above the soil surface</tissue>
    </source>
</reference>